<comment type="caution">
    <text evidence="2">The sequence shown here is derived from an EMBL/GenBank/DDBJ whole genome shotgun (WGS) entry which is preliminary data.</text>
</comment>
<accession>A0A086JQG2</accession>
<organism evidence="2 3">
    <name type="scientific">Toxoplasma gondii p89</name>
    <dbReference type="NCBI Taxonomy" id="943119"/>
    <lineage>
        <taxon>Eukaryota</taxon>
        <taxon>Sar</taxon>
        <taxon>Alveolata</taxon>
        <taxon>Apicomplexa</taxon>
        <taxon>Conoidasida</taxon>
        <taxon>Coccidia</taxon>
        <taxon>Eucoccidiorida</taxon>
        <taxon>Eimeriorina</taxon>
        <taxon>Sarcocystidae</taxon>
        <taxon>Toxoplasma</taxon>
    </lineage>
</organism>
<dbReference type="AlphaFoldDB" id="A0A086JQG2"/>
<gene>
    <name evidence="2" type="ORF">TGP89_420310</name>
</gene>
<protein>
    <submittedName>
        <fullName evidence="2">Uncharacterized protein</fullName>
    </submittedName>
</protein>
<evidence type="ECO:0000313" key="3">
    <source>
        <dbReference type="Proteomes" id="UP000028828"/>
    </source>
</evidence>
<sequence length="182" mass="21202">MARVKKTEERSFGKPETEILTFFCRTRSFLKPLSGSLERLMTMSLSTTTSMMKMMMMTTCCLTTTKTPMRTRRRAEAPADVGSLVEKVRRASLRLRAPSASSSEDLRSSKDVFLFLLLFQSRARRPLARRFLTVARAFVRDRLRLLRRLRSRQTERNLERRPNGSDFVQRSDRARNTRASEK</sequence>
<feature type="region of interest" description="Disordered" evidence="1">
    <location>
        <begin position="155"/>
        <end position="182"/>
    </location>
</feature>
<dbReference type="EMBL" id="AEYI02001679">
    <property type="protein sequence ID" value="KFG34380.1"/>
    <property type="molecule type" value="Genomic_DNA"/>
</dbReference>
<reference evidence="2 3" key="1">
    <citation type="submission" date="2014-03" db="EMBL/GenBank/DDBJ databases">
        <authorList>
            <person name="Sibley D."/>
            <person name="Venepally P."/>
            <person name="Karamycheva S."/>
            <person name="Hadjithomas M."/>
            <person name="Khan A."/>
            <person name="Brunk B."/>
            <person name="Roos D."/>
            <person name="Caler E."/>
            <person name="Lorenzi H."/>
        </authorList>
    </citation>
    <scope>NUCLEOTIDE SEQUENCE [LARGE SCALE GENOMIC DNA]</scope>
    <source>
        <strain evidence="3">p89</strain>
    </source>
</reference>
<name>A0A086JQG2_TOXGO</name>
<evidence type="ECO:0000256" key="1">
    <source>
        <dbReference type="SAM" id="MobiDB-lite"/>
    </source>
</evidence>
<proteinExistence type="predicted"/>
<evidence type="ECO:0000313" key="2">
    <source>
        <dbReference type="EMBL" id="KFG34380.1"/>
    </source>
</evidence>
<dbReference type="Proteomes" id="UP000028828">
    <property type="component" value="Unassembled WGS sequence"/>
</dbReference>
<dbReference type="VEuPathDB" id="ToxoDB:TGP89_420310"/>